<evidence type="ECO:0000313" key="1">
    <source>
        <dbReference type="EMBL" id="CRK88851.1"/>
    </source>
</evidence>
<organism evidence="1 2">
    <name type="scientific">Clunio marinus</name>
    <dbReference type="NCBI Taxonomy" id="568069"/>
    <lineage>
        <taxon>Eukaryota</taxon>
        <taxon>Metazoa</taxon>
        <taxon>Ecdysozoa</taxon>
        <taxon>Arthropoda</taxon>
        <taxon>Hexapoda</taxon>
        <taxon>Insecta</taxon>
        <taxon>Pterygota</taxon>
        <taxon>Neoptera</taxon>
        <taxon>Endopterygota</taxon>
        <taxon>Diptera</taxon>
        <taxon>Nematocera</taxon>
        <taxon>Chironomoidea</taxon>
        <taxon>Chironomidae</taxon>
        <taxon>Clunio</taxon>
    </lineage>
</organism>
<accession>A0A1J1HLQ0</accession>
<name>A0A1J1HLQ0_9DIPT</name>
<reference evidence="1 2" key="1">
    <citation type="submission" date="2015-04" db="EMBL/GenBank/DDBJ databases">
        <authorList>
            <person name="Syromyatnikov M.Y."/>
            <person name="Popov V.N."/>
        </authorList>
    </citation>
    <scope>NUCLEOTIDE SEQUENCE [LARGE SCALE GENOMIC DNA]</scope>
</reference>
<dbReference type="AlphaFoldDB" id="A0A1J1HLQ0"/>
<evidence type="ECO:0000313" key="2">
    <source>
        <dbReference type="Proteomes" id="UP000183832"/>
    </source>
</evidence>
<sequence length="74" mass="8377">MLSGNEGVNDNKTTTTLLGETIRSSQQPRLCQHCHHKSHIRCVLMDNLCRFISDSFSFCLSFMDVLNSILTESN</sequence>
<dbReference type="EMBL" id="CVRI01000010">
    <property type="protein sequence ID" value="CRK88851.1"/>
    <property type="molecule type" value="Genomic_DNA"/>
</dbReference>
<keyword evidence="2" id="KW-1185">Reference proteome</keyword>
<proteinExistence type="predicted"/>
<dbReference type="Proteomes" id="UP000183832">
    <property type="component" value="Unassembled WGS sequence"/>
</dbReference>
<protein>
    <submittedName>
        <fullName evidence="1">CLUMA_CG002854, isoform A</fullName>
    </submittedName>
</protein>
<gene>
    <name evidence="1" type="ORF">CLUMA_CG002854</name>
</gene>